<evidence type="ECO:0000313" key="2">
    <source>
        <dbReference type="Proteomes" id="UP000245119"/>
    </source>
</evidence>
<dbReference type="Proteomes" id="UP000245119">
    <property type="component" value="Linkage Group LG7"/>
</dbReference>
<sequence length="108" mass="12220">MVTSPTRESVTTGEVKASGSCQFILTLSEEANFFVAVSPGDRNYSVKFPAHDKKIDETKVRCLQRAGHVTSVPRRGIIPGCQRFFDMMARNDQVSKHKSRTKRWYPTL</sequence>
<dbReference type="EMBL" id="PZQS01000007">
    <property type="protein sequence ID" value="PVD27157.1"/>
    <property type="molecule type" value="Genomic_DNA"/>
</dbReference>
<accession>A0A2T7P156</accession>
<evidence type="ECO:0000313" key="1">
    <source>
        <dbReference type="EMBL" id="PVD27157.1"/>
    </source>
</evidence>
<keyword evidence="2" id="KW-1185">Reference proteome</keyword>
<comment type="caution">
    <text evidence="1">The sequence shown here is derived from an EMBL/GenBank/DDBJ whole genome shotgun (WGS) entry which is preliminary data.</text>
</comment>
<name>A0A2T7P156_POMCA</name>
<dbReference type="AlphaFoldDB" id="A0A2T7P156"/>
<reference evidence="1 2" key="1">
    <citation type="submission" date="2018-04" db="EMBL/GenBank/DDBJ databases">
        <title>The genome of golden apple snail Pomacea canaliculata provides insight into stress tolerance and invasive adaptation.</title>
        <authorList>
            <person name="Liu C."/>
            <person name="Liu B."/>
            <person name="Ren Y."/>
            <person name="Zhang Y."/>
            <person name="Wang H."/>
            <person name="Li S."/>
            <person name="Jiang F."/>
            <person name="Yin L."/>
            <person name="Zhang G."/>
            <person name="Qian W."/>
            <person name="Fan W."/>
        </authorList>
    </citation>
    <scope>NUCLEOTIDE SEQUENCE [LARGE SCALE GENOMIC DNA]</scope>
    <source>
        <strain evidence="1">SZHN2017</strain>
        <tissue evidence="1">Muscle</tissue>
    </source>
</reference>
<organism evidence="1 2">
    <name type="scientific">Pomacea canaliculata</name>
    <name type="common">Golden apple snail</name>
    <dbReference type="NCBI Taxonomy" id="400727"/>
    <lineage>
        <taxon>Eukaryota</taxon>
        <taxon>Metazoa</taxon>
        <taxon>Spiralia</taxon>
        <taxon>Lophotrochozoa</taxon>
        <taxon>Mollusca</taxon>
        <taxon>Gastropoda</taxon>
        <taxon>Caenogastropoda</taxon>
        <taxon>Architaenioglossa</taxon>
        <taxon>Ampullarioidea</taxon>
        <taxon>Ampullariidae</taxon>
        <taxon>Pomacea</taxon>
    </lineage>
</organism>
<gene>
    <name evidence="1" type="ORF">C0Q70_12311</name>
</gene>
<protein>
    <submittedName>
        <fullName evidence="1">Uncharacterized protein</fullName>
    </submittedName>
</protein>
<proteinExistence type="predicted"/>